<keyword evidence="3" id="KW-0808">Transferase</keyword>
<accession>A0A5A9XME7</accession>
<dbReference type="AlphaFoldDB" id="A0A5A9XME7"/>
<name>A0A5A9XME7_9BACT</name>
<dbReference type="Pfam" id="PF00535">
    <property type="entry name" value="Glycos_transf_2"/>
    <property type="match status" value="1"/>
</dbReference>
<evidence type="ECO:0000313" key="3">
    <source>
        <dbReference type="EMBL" id="KAA0893319.1"/>
    </source>
</evidence>
<evidence type="ECO:0000259" key="2">
    <source>
        <dbReference type="Pfam" id="PF00535"/>
    </source>
</evidence>
<dbReference type="InterPro" id="IPR050834">
    <property type="entry name" value="Glycosyltransf_2"/>
</dbReference>
<protein>
    <submittedName>
        <fullName evidence="3">Glycosyltransferase</fullName>
    </submittedName>
</protein>
<sequence length="243" mass="27629">MLEKSAIGRQPAITIITVVYNGVEHLEDTITSVLGQTYKNLEYIVIDGGSTDGTVDVIRKYQSKISYWVSEKDNGIYDAMNKGWEAAKENSYILFLGAGDKVLSLPPDMDKYEFDDVIYGRVELGNGRFFSSKASIALRVRNTLHHQALLVNKSVHPELPFDTRFKIFADFDFNQRLLKKGANFVYSDAFVGYAMPAGLSSRYDLAESLQVVRKNFGLVWSFLALLYFLARRTFVRSRDLFTR</sequence>
<dbReference type="RefSeq" id="WP_149306635.1">
    <property type="nucleotide sequence ID" value="NZ_SRSD01000003.1"/>
</dbReference>
<keyword evidence="4" id="KW-1185">Reference proteome</keyword>
<gene>
    <name evidence="3" type="ORF">ET418_05745</name>
</gene>
<dbReference type="InterPro" id="IPR001173">
    <property type="entry name" value="Glyco_trans_2-like"/>
</dbReference>
<dbReference type="EMBL" id="SRSD01000003">
    <property type="protein sequence ID" value="KAA0893319.1"/>
    <property type="molecule type" value="Genomic_DNA"/>
</dbReference>
<dbReference type="PANTHER" id="PTHR43685:SF2">
    <property type="entry name" value="GLYCOSYLTRANSFERASE 2-LIKE DOMAIN-CONTAINING PROTEIN"/>
    <property type="match status" value="1"/>
</dbReference>
<feature type="domain" description="Glycosyltransferase 2-like" evidence="2">
    <location>
        <begin position="14"/>
        <end position="100"/>
    </location>
</feature>
<keyword evidence="1" id="KW-0812">Transmembrane</keyword>
<evidence type="ECO:0000256" key="1">
    <source>
        <dbReference type="SAM" id="Phobius"/>
    </source>
</evidence>
<feature type="transmembrane region" description="Helical" evidence="1">
    <location>
        <begin position="216"/>
        <end position="234"/>
    </location>
</feature>
<reference evidence="3 4" key="1">
    <citation type="submission" date="2019-04" db="EMBL/GenBank/DDBJ databases">
        <title>Geobacter ruber sp. nov., ferric-reducing bacteria isolated from paddy soil.</title>
        <authorList>
            <person name="Xu Z."/>
            <person name="Masuda Y."/>
            <person name="Itoh H."/>
            <person name="Senoo K."/>
        </authorList>
    </citation>
    <scope>NUCLEOTIDE SEQUENCE [LARGE SCALE GENOMIC DNA]</scope>
    <source>
        <strain evidence="3 4">Red88</strain>
    </source>
</reference>
<comment type="caution">
    <text evidence="3">The sequence shown here is derived from an EMBL/GenBank/DDBJ whole genome shotgun (WGS) entry which is preliminary data.</text>
</comment>
<dbReference type="CDD" id="cd06433">
    <property type="entry name" value="GT_2_WfgS_like"/>
    <property type="match status" value="1"/>
</dbReference>
<dbReference type="Gene3D" id="3.90.550.10">
    <property type="entry name" value="Spore Coat Polysaccharide Biosynthesis Protein SpsA, Chain A"/>
    <property type="match status" value="1"/>
</dbReference>
<dbReference type="OrthoDB" id="433681at2"/>
<keyword evidence="1" id="KW-0472">Membrane</keyword>
<dbReference type="InterPro" id="IPR029044">
    <property type="entry name" value="Nucleotide-diphossugar_trans"/>
</dbReference>
<organism evidence="3 4">
    <name type="scientific">Oryzomonas rubra</name>
    <dbReference type="NCBI Taxonomy" id="2509454"/>
    <lineage>
        <taxon>Bacteria</taxon>
        <taxon>Pseudomonadati</taxon>
        <taxon>Thermodesulfobacteriota</taxon>
        <taxon>Desulfuromonadia</taxon>
        <taxon>Geobacterales</taxon>
        <taxon>Geobacteraceae</taxon>
        <taxon>Oryzomonas</taxon>
    </lineage>
</organism>
<dbReference type="Proteomes" id="UP000324298">
    <property type="component" value="Unassembled WGS sequence"/>
</dbReference>
<proteinExistence type="predicted"/>
<dbReference type="PANTHER" id="PTHR43685">
    <property type="entry name" value="GLYCOSYLTRANSFERASE"/>
    <property type="match status" value="1"/>
</dbReference>
<evidence type="ECO:0000313" key="4">
    <source>
        <dbReference type="Proteomes" id="UP000324298"/>
    </source>
</evidence>
<dbReference type="SUPFAM" id="SSF53448">
    <property type="entry name" value="Nucleotide-diphospho-sugar transferases"/>
    <property type="match status" value="1"/>
</dbReference>
<dbReference type="GO" id="GO:0016740">
    <property type="term" value="F:transferase activity"/>
    <property type="evidence" value="ECO:0007669"/>
    <property type="project" value="UniProtKB-KW"/>
</dbReference>
<keyword evidence="1" id="KW-1133">Transmembrane helix</keyword>